<evidence type="ECO:0000313" key="3">
    <source>
        <dbReference type="EMBL" id="JAQ04079.1"/>
    </source>
</evidence>
<feature type="compositionally biased region" description="Low complexity" evidence="1">
    <location>
        <begin position="78"/>
        <end position="89"/>
    </location>
</feature>
<reference evidence="2" key="1">
    <citation type="journal article" date="2014" name="PLoS ONE">
        <title>Transcriptome-Based Identification of ABC Transporters in the Western Tarnished Plant Bug Lygus hesperus.</title>
        <authorList>
            <person name="Hull J.J."/>
            <person name="Chaney K."/>
            <person name="Geib S.M."/>
            <person name="Fabrick J.A."/>
            <person name="Brent C.S."/>
            <person name="Walsh D."/>
            <person name="Lavine L.C."/>
        </authorList>
    </citation>
    <scope>NUCLEOTIDE SEQUENCE</scope>
</reference>
<dbReference type="EMBL" id="GDHC01014550">
    <property type="protein sequence ID" value="JAQ04079.1"/>
    <property type="molecule type" value="Transcribed_RNA"/>
</dbReference>
<accession>A0A0A9WW01</accession>
<protein>
    <submittedName>
        <fullName evidence="2">Protein FAM83H</fullName>
    </submittedName>
</protein>
<feature type="non-terminal residue" evidence="2">
    <location>
        <position position="1"/>
    </location>
</feature>
<evidence type="ECO:0000313" key="2">
    <source>
        <dbReference type="EMBL" id="JAG12617.1"/>
    </source>
</evidence>
<name>A0A0A9WW01_LYGHE</name>
<organism evidence="2">
    <name type="scientific">Lygus hesperus</name>
    <name type="common">Western plant bug</name>
    <dbReference type="NCBI Taxonomy" id="30085"/>
    <lineage>
        <taxon>Eukaryota</taxon>
        <taxon>Metazoa</taxon>
        <taxon>Ecdysozoa</taxon>
        <taxon>Arthropoda</taxon>
        <taxon>Hexapoda</taxon>
        <taxon>Insecta</taxon>
        <taxon>Pterygota</taxon>
        <taxon>Neoptera</taxon>
        <taxon>Paraneoptera</taxon>
        <taxon>Hemiptera</taxon>
        <taxon>Heteroptera</taxon>
        <taxon>Panheteroptera</taxon>
        <taxon>Cimicomorpha</taxon>
        <taxon>Miridae</taxon>
        <taxon>Mirini</taxon>
        <taxon>Lygus</taxon>
    </lineage>
</organism>
<gene>
    <name evidence="2" type="primary">fam83h</name>
    <name evidence="2" type="ORF">CM83_12428</name>
    <name evidence="3" type="ORF">g.4426</name>
</gene>
<reference evidence="3" key="3">
    <citation type="journal article" date="2016" name="Gigascience">
        <title>De novo construction of an expanded transcriptome assembly for the western tarnished plant bug, Lygus hesperus.</title>
        <authorList>
            <person name="Tassone E.E."/>
            <person name="Geib S.M."/>
            <person name="Hall B."/>
            <person name="Fabrick J.A."/>
            <person name="Brent C.S."/>
            <person name="Hull J.J."/>
        </authorList>
    </citation>
    <scope>NUCLEOTIDE SEQUENCE</scope>
</reference>
<sequence>KKAKYTDMIAFNLEQLTQGLEQIANADREKEDAEVVKSITVFTENLRNGFIKPLPSQTDSGLLFHQAVVEAMNRGRKNSISTKKTSSSSKNRRKRKLAKRAQDFYDKVNFKLSNSTGRRGVPY</sequence>
<dbReference type="EMBL" id="GBHO01030987">
    <property type="protein sequence ID" value="JAG12617.1"/>
    <property type="molecule type" value="Transcribed_RNA"/>
</dbReference>
<feature type="region of interest" description="Disordered" evidence="1">
    <location>
        <begin position="74"/>
        <end position="98"/>
    </location>
</feature>
<proteinExistence type="predicted"/>
<reference evidence="2" key="2">
    <citation type="submission" date="2014-07" db="EMBL/GenBank/DDBJ databases">
        <authorList>
            <person name="Hull J."/>
        </authorList>
    </citation>
    <scope>NUCLEOTIDE SEQUENCE</scope>
</reference>
<dbReference type="AlphaFoldDB" id="A0A0A9WW01"/>
<evidence type="ECO:0000256" key="1">
    <source>
        <dbReference type="SAM" id="MobiDB-lite"/>
    </source>
</evidence>